<reference evidence="1 2" key="1">
    <citation type="submission" date="2020-08" db="EMBL/GenBank/DDBJ databases">
        <title>Genomic Encyclopedia of Type Strains, Phase III (KMG-III): the genomes of soil and plant-associated and newly described type strains.</title>
        <authorList>
            <person name="Whitman W."/>
        </authorList>
    </citation>
    <scope>NUCLEOTIDE SEQUENCE [LARGE SCALE GENOMIC DNA]</scope>
    <source>
        <strain evidence="1 2">CECT 8075</strain>
    </source>
</reference>
<dbReference type="EMBL" id="JACHXU010000011">
    <property type="protein sequence ID" value="MBB3207632.1"/>
    <property type="molecule type" value="Genomic_DNA"/>
</dbReference>
<accession>A0A7W5E1K6</accession>
<organism evidence="1 2">
    <name type="scientific">Aporhodopirellula rubra</name>
    <dbReference type="NCBI Taxonomy" id="980271"/>
    <lineage>
        <taxon>Bacteria</taxon>
        <taxon>Pseudomonadati</taxon>
        <taxon>Planctomycetota</taxon>
        <taxon>Planctomycetia</taxon>
        <taxon>Pirellulales</taxon>
        <taxon>Pirellulaceae</taxon>
        <taxon>Aporhodopirellula</taxon>
    </lineage>
</organism>
<keyword evidence="2" id="KW-1185">Reference proteome</keyword>
<dbReference type="AlphaFoldDB" id="A0A7W5E1K6"/>
<sequence length="168" mass="18256">MTHRVEQPGAMPERDPEGESGSIQCFYQFTGEVLGGVIKVVNADLASDAHWVSAIRVGKGDENSGAIGRLAIARVGDLSQRNRRLFVSCFFLFFRGGGYNARLTAICTGITVFCGEIWRGFEGSKMASVSSRLETKFRAVLSAVITFVDKRDQPQLSTSRAALNDAAM</sequence>
<dbReference type="RefSeq" id="WP_184305940.1">
    <property type="nucleotide sequence ID" value="NZ_JACHXU010000011.1"/>
</dbReference>
<evidence type="ECO:0000313" key="2">
    <source>
        <dbReference type="Proteomes" id="UP000536179"/>
    </source>
</evidence>
<evidence type="ECO:0000313" key="1">
    <source>
        <dbReference type="EMBL" id="MBB3207632.1"/>
    </source>
</evidence>
<comment type="caution">
    <text evidence="1">The sequence shown here is derived from an EMBL/GenBank/DDBJ whole genome shotgun (WGS) entry which is preliminary data.</text>
</comment>
<protein>
    <submittedName>
        <fullName evidence="1">Uncharacterized protein</fullName>
    </submittedName>
</protein>
<proteinExistence type="predicted"/>
<gene>
    <name evidence="1" type="ORF">FHS27_003457</name>
</gene>
<dbReference type="Proteomes" id="UP000536179">
    <property type="component" value="Unassembled WGS sequence"/>
</dbReference>
<name>A0A7W5E1K6_9BACT</name>